<proteinExistence type="predicted"/>
<organism evidence="1 2">
    <name type="scientific">Trichinella pseudospiralis</name>
    <name type="common">Parasitic roundworm</name>
    <dbReference type="NCBI Taxonomy" id="6337"/>
    <lineage>
        <taxon>Eukaryota</taxon>
        <taxon>Metazoa</taxon>
        <taxon>Ecdysozoa</taxon>
        <taxon>Nematoda</taxon>
        <taxon>Enoplea</taxon>
        <taxon>Dorylaimia</taxon>
        <taxon>Trichinellida</taxon>
        <taxon>Trichinellidae</taxon>
        <taxon>Trichinella</taxon>
    </lineage>
</organism>
<sequence>MHNAALDWRECGDGGGFQFVCRPSLVFGLMNQESSILTQHSRACSAHCRRRINRILAMPTISRDVTLNVSRLDLGVSFQFCNSNSIPSLRAASGALVALFPRCKAALASQRWKLAINKRTSTCLVSRVIES</sequence>
<gene>
    <name evidence="1" type="ORF">T4E_7870</name>
</gene>
<dbReference type="EMBL" id="JYDU01000052">
    <property type="protein sequence ID" value="KRX95733.1"/>
    <property type="molecule type" value="Genomic_DNA"/>
</dbReference>
<name>A0A0V0Y6J2_TRIPS</name>
<dbReference type="AlphaFoldDB" id="A0A0V0Y6J2"/>
<dbReference type="Proteomes" id="UP000054815">
    <property type="component" value="Unassembled WGS sequence"/>
</dbReference>
<evidence type="ECO:0000313" key="2">
    <source>
        <dbReference type="Proteomes" id="UP000054815"/>
    </source>
</evidence>
<accession>A0A0V0Y6J2</accession>
<protein>
    <submittedName>
        <fullName evidence="1">Uncharacterized protein</fullName>
    </submittedName>
</protein>
<evidence type="ECO:0000313" key="1">
    <source>
        <dbReference type="EMBL" id="KRX95733.1"/>
    </source>
</evidence>
<comment type="caution">
    <text evidence="1">The sequence shown here is derived from an EMBL/GenBank/DDBJ whole genome shotgun (WGS) entry which is preliminary data.</text>
</comment>
<reference evidence="1 2" key="1">
    <citation type="submission" date="2015-01" db="EMBL/GenBank/DDBJ databases">
        <title>Evolution of Trichinella species and genotypes.</title>
        <authorList>
            <person name="Korhonen P.K."/>
            <person name="Edoardo P."/>
            <person name="Giuseppe L.R."/>
            <person name="Gasser R.B."/>
        </authorList>
    </citation>
    <scope>NUCLEOTIDE SEQUENCE [LARGE SCALE GENOMIC DNA]</scope>
    <source>
        <strain evidence="1">ISS141</strain>
    </source>
</reference>